<evidence type="ECO:0000313" key="9">
    <source>
        <dbReference type="Proteomes" id="UP000239480"/>
    </source>
</evidence>
<accession>A0A2T0RKX2</accession>
<evidence type="ECO:0000256" key="7">
    <source>
        <dbReference type="RuleBase" id="RU362029"/>
    </source>
</evidence>
<dbReference type="InterPro" id="IPR036249">
    <property type="entry name" value="Thioredoxin-like_sf"/>
</dbReference>
<protein>
    <recommendedName>
        <fullName evidence="5 7">Arsenate reductase</fullName>
        <ecNumber evidence="4 7">1.20.4.1</ecNumber>
    </recommendedName>
</protein>
<dbReference type="PANTHER" id="PTHR30041:SF5">
    <property type="entry name" value="ARSENATE REDUCTASE-RELATED"/>
    <property type="match status" value="1"/>
</dbReference>
<comment type="similarity">
    <text evidence="1 6 7">Belongs to the ArsC family.</text>
</comment>
<dbReference type="PROSITE" id="PS51353">
    <property type="entry name" value="ARSC"/>
    <property type="match status" value="1"/>
</dbReference>
<reference evidence="8 9" key="1">
    <citation type="submission" date="2018-03" db="EMBL/GenBank/DDBJ databases">
        <title>Genomic Encyclopedia of Archaeal and Bacterial Type Strains, Phase II (KMG-II): from individual species to whole genera.</title>
        <authorList>
            <person name="Goeker M."/>
        </authorList>
    </citation>
    <scope>NUCLEOTIDE SEQUENCE [LARGE SCALE GENOMIC DNA]</scope>
    <source>
        <strain evidence="8 9">DSM 29328</strain>
    </source>
</reference>
<keyword evidence="9" id="KW-1185">Reference proteome</keyword>
<sequence>MQVTIWHNPACSKSRDTLRVIEAAGYTPEVIQYMKVGWERDALSALLTEAGLTPQDALRSARGPARDLGLLDADVTSEQILAAMVAHPVLVERPLVRTEKGTRLCRPVGRVLEVLDHWPEGPFARTNGTILIDAQGMPVPGV</sequence>
<name>A0A2T0RKX2_9RHOB</name>
<evidence type="ECO:0000256" key="5">
    <source>
        <dbReference type="ARBA" id="ARBA00039879"/>
    </source>
</evidence>
<comment type="caution">
    <text evidence="8">The sequence shown here is derived from an EMBL/GenBank/DDBJ whole genome shotgun (WGS) entry which is preliminary data.</text>
</comment>
<dbReference type="InterPro" id="IPR006660">
    <property type="entry name" value="Arsenate_reductase-like"/>
</dbReference>
<evidence type="ECO:0000256" key="6">
    <source>
        <dbReference type="PROSITE-ProRule" id="PRU01282"/>
    </source>
</evidence>
<dbReference type="Pfam" id="PF03960">
    <property type="entry name" value="ArsC"/>
    <property type="match status" value="1"/>
</dbReference>
<dbReference type="InterPro" id="IPR006659">
    <property type="entry name" value="Arsenate_reductase"/>
</dbReference>
<evidence type="ECO:0000256" key="2">
    <source>
        <dbReference type="ARBA" id="ARBA00022849"/>
    </source>
</evidence>
<comment type="catalytic activity">
    <reaction evidence="7">
        <text>[glutaredoxin]-dithiol + arsenate + glutathione + H(+) = glutathionyl-S-S-[glutaredoxin] + arsenite + H2O</text>
        <dbReference type="Rhea" id="RHEA:22016"/>
        <dbReference type="Rhea" id="RHEA-COMP:10729"/>
        <dbReference type="Rhea" id="RHEA-COMP:17668"/>
        <dbReference type="ChEBI" id="CHEBI:15377"/>
        <dbReference type="ChEBI" id="CHEBI:15378"/>
        <dbReference type="ChEBI" id="CHEBI:29242"/>
        <dbReference type="ChEBI" id="CHEBI:29950"/>
        <dbReference type="ChEBI" id="CHEBI:48597"/>
        <dbReference type="ChEBI" id="CHEBI:57925"/>
        <dbReference type="ChEBI" id="CHEBI:146199"/>
        <dbReference type="EC" id="1.20.4.1"/>
    </reaction>
</comment>
<dbReference type="AlphaFoldDB" id="A0A2T0RKX2"/>
<dbReference type="SUPFAM" id="SSF52833">
    <property type="entry name" value="Thioredoxin-like"/>
    <property type="match status" value="1"/>
</dbReference>
<evidence type="ECO:0000256" key="4">
    <source>
        <dbReference type="ARBA" id="ARBA00038969"/>
    </source>
</evidence>
<gene>
    <name evidence="8" type="ORF">CLV78_10841</name>
</gene>
<dbReference type="EMBL" id="PVTD01000008">
    <property type="protein sequence ID" value="PRY21770.1"/>
    <property type="molecule type" value="Genomic_DNA"/>
</dbReference>
<dbReference type="GO" id="GO:0008794">
    <property type="term" value="F:arsenate reductase (glutaredoxin) activity"/>
    <property type="evidence" value="ECO:0007669"/>
    <property type="project" value="UniProtKB-UniRule"/>
</dbReference>
<dbReference type="PANTHER" id="PTHR30041">
    <property type="entry name" value="ARSENATE REDUCTASE"/>
    <property type="match status" value="1"/>
</dbReference>
<evidence type="ECO:0000313" key="8">
    <source>
        <dbReference type="EMBL" id="PRY21770.1"/>
    </source>
</evidence>
<keyword evidence="3 7" id="KW-0560">Oxidoreductase</keyword>
<dbReference type="OrthoDB" id="9790554at2"/>
<evidence type="ECO:0000256" key="1">
    <source>
        <dbReference type="ARBA" id="ARBA00007198"/>
    </source>
</evidence>
<dbReference type="GO" id="GO:0046685">
    <property type="term" value="P:response to arsenic-containing substance"/>
    <property type="evidence" value="ECO:0007669"/>
    <property type="project" value="UniProtKB-KW"/>
</dbReference>
<keyword evidence="2" id="KW-0059">Arsenical resistance</keyword>
<dbReference type="RefSeq" id="WP_106206271.1">
    <property type="nucleotide sequence ID" value="NZ_PVTD01000008.1"/>
</dbReference>
<proteinExistence type="inferred from homology"/>
<dbReference type="EC" id="1.20.4.1" evidence="4 7"/>
<evidence type="ECO:0000256" key="3">
    <source>
        <dbReference type="ARBA" id="ARBA00023002"/>
    </source>
</evidence>
<dbReference type="Gene3D" id="3.40.30.10">
    <property type="entry name" value="Glutaredoxin"/>
    <property type="match status" value="1"/>
</dbReference>
<organism evidence="8 9">
    <name type="scientific">Aliiruegeria haliotis</name>
    <dbReference type="NCBI Taxonomy" id="1280846"/>
    <lineage>
        <taxon>Bacteria</taxon>
        <taxon>Pseudomonadati</taxon>
        <taxon>Pseudomonadota</taxon>
        <taxon>Alphaproteobacteria</taxon>
        <taxon>Rhodobacterales</taxon>
        <taxon>Roseobacteraceae</taxon>
        <taxon>Aliiruegeria</taxon>
    </lineage>
</organism>
<dbReference type="Proteomes" id="UP000239480">
    <property type="component" value="Unassembled WGS sequence"/>
</dbReference>
<dbReference type="NCBIfam" id="TIGR00014">
    <property type="entry name" value="arsC"/>
    <property type="match status" value="1"/>
</dbReference>
<dbReference type="CDD" id="cd03034">
    <property type="entry name" value="ArsC_ArsC"/>
    <property type="match status" value="1"/>
</dbReference>